<evidence type="ECO:0000313" key="9">
    <source>
        <dbReference type="EMBL" id="RHA54039.1"/>
    </source>
</evidence>
<dbReference type="InterPro" id="IPR020095">
    <property type="entry name" value="PsdUridine_synth_TruA_C"/>
</dbReference>
<keyword evidence="3 4" id="KW-0413">Isomerase</keyword>
<reference evidence="9 10" key="1">
    <citation type="submission" date="2018-08" db="EMBL/GenBank/DDBJ databases">
        <title>A genome reference for cultivated species of the human gut microbiota.</title>
        <authorList>
            <person name="Zou Y."/>
            <person name="Xue W."/>
            <person name="Luo G."/>
        </authorList>
    </citation>
    <scope>NUCLEOTIDE SEQUENCE [LARGE SCALE GENOMIC DNA]</scope>
    <source>
        <strain evidence="9 10">AM43-2</strain>
    </source>
</reference>
<comment type="similarity">
    <text evidence="1 4 7">Belongs to the tRNA pseudouridine synthase TruA family.</text>
</comment>
<feature type="binding site" evidence="4 6">
    <location>
        <position position="110"/>
    </location>
    <ligand>
        <name>substrate</name>
    </ligand>
</feature>
<comment type="caution">
    <text evidence="4">Lacks conserved residue(s) required for the propagation of feature annotation.</text>
</comment>
<dbReference type="SUPFAM" id="SSF55120">
    <property type="entry name" value="Pseudouridine synthase"/>
    <property type="match status" value="1"/>
</dbReference>
<comment type="subunit">
    <text evidence="4">Homodimer.</text>
</comment>
<sequence length="246" mass="27854">MKRVRLIIAYDGTNYCGWQVQINGITVEEVLNKALKDLLNEEIAVIGASRTDSGVHAMGNVAVFDTKTRIPAEKISFALNQRLPNDIRIQKSDEVPLDWHPRYRDSTKTYEYKILNRRFPDPLQRFYTHFMYMPLDEQKMKEAAEYIVGEHDFASFCSAGSQVESTVRTVYSLSVNKIDDVISIRITGNGFLYNMVRIIVGTLIKVGLGVYPPEHVKEIIEAKDRYVAGPKAPACGLTLVGIEYSE</sequence>
<evidence type="ECO:0000256" key="3">
    <source>
        <dbReference type="ARBA" id="ARBA00023235"/>
    </source>
</evidence>
<dbReference type="HAMAP" id="MF_00171">
    <property type="entry name" value="TruA"/>
    <property type="match status" value="1"/>
</dbReference>
<dbReference type="Proteomes" id="UP000284598">
    <property type="component" value="Unassembled WGS sequence"/>
</dbReference>
<dbReference type="InterPro" id="IPR001406">
    <property type="entry name" value="PsdUridine_synth_TruA"/>
</dbReference>
<evidence type="ECO:0000256" key="7">
    <source>
        <dbReference type="RuleBase" id="RU003792"/>
    </source>
</evidence>
<dbReference type="Gene3D" id="3.30.70.580">
    <property type="entry name" value="Pseudouridine synthase I, catalytic domain, N-terminal subdomain"/>
    <property type="match status" value="1"/>
</dbReference>
<dbReference type="InterPro" id="IPR020103">
    <property type="entry name" value="PsdUridine_synth_cat_dom_sf"/>
</dbReference>
<feature type="domain" description="Pseudouridine synthase I TruA alpha/beta" evidence="8">
    <location>
        <begin position="7"/>
        <end position="103"/>
    </location>
</feature>
<protein>
    <recommendedName>
        <fullName evidence="4">tRNA pseudouridine synthase A</fullName>
        <ecNumber evidence="4">5.4.99.12</ecNumber>
    </recommendedName>
    <alternativeName>
        <fullName evidence="4">tRNA pseudouridine(38-40) synthase</fullName>
    </alternativeName>
    <alternativeName>
        <fullName evidence="4">tRNA pseudouridylate synthase I</fullName>
    </alternativeName>
    <alternativeName>
        <fullName evidence="4">tRNA-uridine isomerase I</fullName>
    </alternativeName>
</protein>
<dbReference type="NCBIfam" id="TIGR00071">
    <property type="entry name" value="hisT_truA"/>
    <property type="match status" value="1"/>
</dbReference>
<dbReference type="AlphaFoldDB" id="A0A413RZ80"/>
<feature type="active site" description="Nucleophile" evidence="4 5">
    <location>
        <position position="52"/>
    </location>
</feature>
<dbReference type="RefSeq" id="WP_118025432.1">
    <property type="nucleotide sequence ID" value="NZ_QSFO01000008.1"/>
</dbReference>
<dbReference type="GO" id="GO:0003723">
    <property type="term" value="F:RNA binding"/>
    <property type="evidence" value="ECO:0007669"/>
    <property type="project" value="InterPro"/>
</dbReference>
<dbReference type="Gene3D" id="3.30.70.660">
    <property type="entry name" value="Pseudouridine synthase I, catalytic domain, C-terminal subdomain"/>
    <property type="match status" value="1"/>
</dbReference>
<feature type="domain" description="Pseudouridine synthase I TruA alpha/beta" evidence="8">
    <location>
        <begin position="143"/>
        <end position="244"/>
    </location>
</feature>
<evidence type="ECO:0000259" key="8">
    <source>
        <dbReference type="Pfam" id="PF01416"/>
    </source>
</evidence>
<dbReference type="InterPro" id="IPR020094">
    <property type="entry name" value="TruA/RsuA/RluB/E/F_N"/>
</dbReference>
<evidence type="ECO:0000256" key="6">
    <source>
        <dbReference type="PIRSR" id="PIRSR001430-2"/>
    </source>
</evidence>
<dbReference type="PANTHER" id="PTHR11142:SF0">
    <property type="entry name" value="TRNA PSEUDOURIDINE SYNTHASE-LIKE 1"/>
    <property type="match status" value="1"/>
</dbReference>
<dbReference type="EC" id="5.4.99.12" evidence="4"/>
<dbReference type="PANTHER" id="PTHR11142">
    <property type="entry name" value="PSEUDOURIDYLATE SYNTHASE"/>
    <property type="match status" value="1"/>
</dbReference>
<dbReference type="FunFam" id="3.30.70.580:FF:000001">
    <property type="entry name" value="tRNA pseudouridine synthase A"/>
    <property type="match status" value="1"/>
</dbReference>
<dbReference type="GO" id="GO:0031119">
    <property type="term" value="P:tRNA pseudouridine synthesis"/>
    <property type="evidence" value="ECO:0007669"/>
    <property type="project" value="UniProtKB-UniRule"/>
</dbReference>
<evidence type="ECO:0000313" key="10">
    <source>
        <dbReference type="Proteomes" id="UP000284598"/>
    </source>
</evidence>
<evidence type="ECO:0000256" key="4">
    <source>
        <dbReference type="HAMAP-Rule" id="MF_00171"/>
    </source>
</evidence>
<evidence type="ECO:0000256" key="1">
    <source>
        <dbReference type="ARBA" id="ARBA00009375"/>
    </source>
</evidence>
<dbReference type="Pfam" id="PF01416">
    <property type="entry name" value="PseudoU_synth_1"/>
    <property type="match status" value="2"/>
</dbReference>
<gene>
    <name evidence="4" type="primary">truA</name>
    <name evidence="9" type="ORF">DW929_08190</name>
</gene>
<keyword evidence="2 4" id="KW-0819">tRNA processing</keyword>
<dbReference type="GO" id="GO:0160147">
    <property type="term" value="F:tRNA pseudouridine(38-40) synthase activity"/>
    <property type="evidence" value="ECO:0007669"/>
    <property type="project" value="UniProtKB-EC"/>
</dbReference>
<comment type="catalytic activity">
    <reaction evidence="4 7">
        <text>uridine(38/39/40) in tRNA = pseudouridine(38/39/40) in tRNA</text>
        <dbReference type="Rhea" id="RHEA:22376"/>
        <dbReference type="Rhea" id="RHEA-COMP:10085"/>
        <dbReference type="Rhea" id="RHEA-COMP:10087"/>
        <dbReference type="ChEBI" id="CHEBI:65314"/>
        <dbReference type="ChEBI" id="CHEBI:65315"/>
        <dbReference type="EC" id="5.4.99.12"/>
    </reaction>
</comment>
<comment type="function">
    <text evidence="4">Formation of pseudouridine at positions 38, 39 and 40 in the anticodon stem and loop of transfer RNAs.</text>
</comment>
<dbReference type="CDD" id="cd02570">
    <property type="entry name" value="PseudoU_synth_EcTruA"/>
    <property type="match status" value="1"/>
</dbReference>
<dbReference type="InterPro" id="IPR020097">
    <property type="entry name" value="PsdUridine_synth_TruA_a/b_dom"/>
</dbReference>
<proteinExistence type="inferred from homology"/>
<evidence type="ECO:0000256" key="5">
    <source>
        <dbReference type="PIRSR" id="PIRSR001430-1"/>
    </source>
</evidence>
<dbReference type="EMBL" id="QSFO01000008">
    <property type="protein sequence ID" value="RHA54039.1"/>
    <property type="molecule type" value="Genomic_DNA"/>
</dbReference>
<comment type="caution">
    <text evidence="9">The sequence shown here is derived from an EMBL/GenBank/DDBJ whole genome shotgun (WGS) entry which is preliminary data.</text>
</comment>
<dbReference type="PIRSF" id="PIRSF001430">
    <property type="entry name" value="tRNA_psdUrid_synth"/>
    <property type="match status" value="1"/>
</dbReference>
<name>A0A413RZ80_9FIRM</name>
<accession>A0A413RZ80</accession>
<evidence type="ECO:0000256" key="2">
    <source>
        <dbReference type="ARBA" id="ARBA00022694"/>
    </source>
</evidence>
<organism evidence="9 10">
    <name type="scientific">Eubacterium ventriosum</name>
    <dbReference type="NCBI Taxonomy" id="39496"/>
    <lineage>
        <taxon>Bacteria</taxon>
        <taxon>Bacillati</taxon>
        <taxon>Bacillota</taxon>
        <taxon>Clostridia</taxon>
        <taxon>Eubacteriales</taxon>
        <taxon>Eubacteriaceae</taxon>
        <taxon>Eubacterium</taxon>
    </lineage>
</organism>